<dbReference type="AlphaFoldDB" id="A0A2S8FIL3"/>
<feature type="transmembrane region" description="Helical" evidence="1">
    <location>
        <begin position="7"/>
        <end position="36"/>
    </location>
</feature>
<protein>
    <submittedName>
        <fullName evidence="2">Uncharacterized protein</fullName>
    </submittedName>
</protein>
<evidence type="ECO:0000256" key="1">
    <source>
        <dbReference type="SAM" id="Phobius"/>
    </source>
</evidence>
<gene>
    <name evidence="2" type="ORF">C5Y83_17460</name>
</gene>
<name>A0A2S8FIL3_9BACT</name>
<accession>A0A2S8FIL3</accession>
<comment type="caution">
    <text evidence="2">The sequence shown here is derived from an EMBL/GenBank/DDBJ whole genome shotgun (WGS) entry which is preliminary data.</text>
</comment>
<keyword evidence="1" id="KW-1133">Transmembrane helix</keyword>
<dbReference type="RefSeq" id="WP_105331048.1">
    <property type="nucleotide sequence ID" value="NZ_PUHY01000012.1"/>
</dbReference>
<evidence type="ECO:0000313" key="2">
    <source>
        <dbReference type="EMBL" id="PQO32035.1"/>
    </source>
</evidence>
<keyword evidence="1" id="KW-0812">Transmembrane</keyword>
<dbReference type="Proteomes" id="UP000238322">
    <property type="component" value="Unassembled WGS sequence"/>
</dbReference>
<sequence>MDRQQRIPLWILIGLQVGCLAMLIAGFICLISPAWYPAGFVGWWEGYDAKSDVLGIVWLAGTLGSIFIGIVLIGGAGATAIWIGFVAGIVGLVMTKTAKAPEGDSNAAS</sequence>
<evidence type="ECO:0000313" key="3">
    <source>
        <dbReference type="Proteomes" id="UP000238322"/>
    </source>
</evidence>
<feature type="transmembrane region" description="Helical" evidence="1">
    <location>
        <begin position="56"/>
        <end position="89"/>
    </location>
</feature>
<dbReference type="OrthoDB" id="9968404at2"/>
<reference evidence="2 3" key="1">
    <citation type="submission" date="2018-02" db="EMBL/GenBank/DDBJ databases">
        <title>Comparative genomes isolates from brazilian mangrove.</title>
        <authorList>
            <person name="Araujo J.E."/>
            <person name="Taketani R.G."/>
            <person name="Silva M.C.P."/>
            <person name="Loureco M.V."/>
            <person name="Andreote F.D."/>
        </authorList>
    </citation>
    <scope>NUCLEOTIDE SEQUENCE [LARGE SCALE GENOMIC DNA]</scope>
    <source>
        <strain evidence="2 3">Hex-1 MGV</strain>
    </source>
</reference>
<proteinExistence type="predicted"/>
<dbReference type="EMBL" id="PUHY01000012">
    <property type="protein sequence ID" value="PQO32035.1"/>
    <property type="molecule type" value="Genomic_DNA"/>
</dbReference>
<organism evidence="2 3">
    <name type="scientific">Blastopirellula marina</name>
    <dbReference type="NCBI Taxonomy" id="124"/>
    <lineage>
        <taxon>Bacteria</taxon>
        <taxon>Pseudomonadati</taxon>
        <taxon>Planctomycetota</taxon>
        <taxon>Planctomycetia</taxon>
        <taxon>Pirellulales</taxon>
        <taxon>Pirellulaceae</taxon>
        <taxon>Blastopirellula</taxon>
    </lineage>
</organism>
<keyword evidence="1" id="KW-0472">Membrane</keyword>